<protein>
    <submittedName>
        <fullName evidence="11">Zinc/iron permease</fullName>
    </submittedName>
</protein>
<feature type="transmembrane region" description="Helical" evidence="9">
    <location>
        <begin position="503"/>
        <end position="525"/>
    </location>
</feature>
<dbReference type="GO" id="GO:0006351">
    <property type="term" value="P:DNA-templated transcription"/>
    <property type="evidence" value="ECO:0007669"/>
    <property type="project" value="InterPro"/>
</dbReference>
<feature type="transmembrane region" description="Helical" evidence="9">
    <location>
        <begin position="412"/>
        <end position="432"/>
    </location>
</feature>
<keyword evidence="4" id="KW-0805">Transcription regulation</keyword>
<dbReference type="GO" id="GO:0005634">
    <property type="term" value="C:nucleus"/>
    <property type="evidence" value="ECO:0007669"/>
    <property type="project" value="TreeGrafter"/>
</dbReference>
<feature type="transmembrane region" description="Helical" evidence="9">
    <location>
        <begin position="546"/>
        <end position="565"/>
    </location>
</feature>
<organism evidence="11 12">
    <name type="scientific">Aspergillus oryzae</name>
    <name type="common">Yellow koji mold</name>
    <dbReference type="NCBI Taxonomy" id="5062"/>
    <lineage>
        <taxon>Eukaryota</taxon>
        <taxon>Fungi</taxon>
        <taxon>Dikarya</taxon>
        <taxon>Ascomycota</taxon>
        <taxon>Pezizomycotina</taxon>
        <taxon>Eurotiomycetes</taxon>
        <taxon>Eurotiomycetidae</taxon>
        <taxon>Eurotiales</taxon>
        <taxon>Aspergillaceae</taxon>
        <taxon>Aspergillus</taxon>
        <taxon>Aspergillus subgen. Circumdati</taxon>
    </lineage>
</organism>
<dbReference type="VEuPathDB" id="FungiDB:AO090005001514"/>
<reference evidence="11 12" key="1">
    <citation type="submission" date="2016-10" db="EMBL/GenBank/DDBJ databases">
        <title>Genome sequencing of Aspergillus oryzae BCC7051.</title>
        <authorList>
            <person name="Thammarongtham C."/>
            <person name="Vorapreeda T."/>
            <person name="Nookaew I."/>
            <person name="Srisuk T."/>
            <person name="Land M."/>
            <person name="Jeennor S."/>
            <person name="Laoteng K."/>
        </authorList>
    </citation>
    <scope>NUCLEOTIDE SEQUENCE [LARGE SCALE GENOMIC DNA]</scope>
    <source>
        <strain evidence="11 12">BCC7051</strain>
    </source>
</reference>
<dbReference type="GO" id="GO:0000981">
    <property type="term" value="F:DNA-binding transcription factor activity, RNA polymerase II-specific"/>
    <property type="evidence" value="ECO:0007669"/>
    <property type="project" value="TreeGrafter"/>
</dbReference>
<comment type="subcellular location">
    <subcellularLocation>
        <location evidence="1">Membrane</location>
        <topology evidence="1">Multi-pass membrane protein</topology>
    </subcellularLocation>
</comment>
<dbReference type="EMBL" id="MKZY01000004">
    <property type="protein sequence ID" value="OOO09701.1"/>
    <property type="molecule type" value="Genomic_DNA"/>
</dbReference>
<dbReference type="GO" id="GO:0000435">
    <property type="term" value="P:positive regulation of transcription from RNA polymerase II promoter by galactose"/>
    <property type="evidence" value="ECO:0007669"/>
    <property type="project" value="TreeGrafter"/>
</dbReference>
<dbReference type="CDD" id="cd12148">
    <property type="entry name" value="fungal_TF_MHR"/>
    <property type="match status" value="1"/>
</dbReference>
<keyword evidence="5 9" id="KW-0472">Membrane</keyword>
<proteinExistence type="predicted"/>
<accession>A0A1S9DKX5</accession>
<keyword evidence="6" id="KW-0804">Transcription</keyword>
<feature type="transmembrane region" description="Helical" evidence="9">
    <location>
        <begin position="187"/>
        <end position="210"/>
    </location>
</feature>
<dbReference type="Proteomes" id="UP000190312">
    <property type="component" value="Unassembled WGS sequence"/>
</dbReference>
<sequence length="1194" mass="132347">MNCPSRTDDTLLHVEWNQNPPFLAPDLTTRQDLNGISNARENKEGDGNGSDSGQSLACLSDKRRMNSLPIDPEKNLMWDNGASLTSKSGRPIDPMTSFNAGQQSGRGQNNSQSFQTFKSWASWLLSVLFTAALISHSSIGRYLHGPEVPPVPSSGFEPIERDLPFEKRGTCAQGGVGGSEYNLPLHVGGLFIILSVSTLACAFPVLAIWFPRLRIPSSCLFFVSHFGTGVLIATAFVHLLPTAFQSLNDPCLSKFWTTDYPEMPGAIALAGVFLVTVIEMVFSPARHCCRGGTSLSDPPPYLSRPTEKETPIKRAHVVDSTVCNERERPAGVEPLPHLRDMGPLIGRSSSISRAINQMGEDPERICRISSAPEVPQYRQEPRIEPVQEDVERSDDGHVMTPEQKHRKEVMQVVLLEMGILFHSVFIGMSLSVSVGSEFVILLIAIVFHQTFEGLALGSRIAALDWPEKAMQPWLMSLAYGCTTPIGQAIGLATHTLYSPDSEVGLLLVGVMNAISAGLLIFASLVELMSEDFLSDESWRVLRGKKRVYACIILFMGAFCMSLVGADSFESEVTTRSGYGAGPRSPGLPSRRNPSNNYTINNSVSATHVESPSCKVQLYYGSTSNFALMHEIYRDLVSNQTPGLEKPHGEVEEARASLDMFSFRRIFFGTPDEPKESIKSCKPMDMPVMFLPRELANLFLRRFLSTLYTLIPFRSKESFEQQLEHLYNPVPGARSETWGQCMLLLALATGALGTEHYRWGDVLYDQVKATCGPLDDIVNLETHAHYQSEQGRPNSSFLHLGAASRKALSAGLHKEAPSQGGEPTDSVQERRSTFWSLYFYETWFCFHLGRPSSLSLRDVGIELPENPFLCTLTYVSKIIARLADEMFGHHHDSLLQMWRLARSITDDYRPYEMQMQQAIGVNLDTCPQQGTLGVQQTILTTIYYHTVLLTFRPFLIFRGRWQQDMKDPSQHGSNRPTEAPAWLNEACNKALGASCRTIQFLSEAAVANEFVRELRYHGYFLGSASFAIIYDLMHGKDLAPTHLPWIYAALQSLSTMREGDPIKSTITAIQTVLRKLNPAYEWVPPKAYNNTMGQQATTARPYSSDIPNPQTQSIPEPSLPGIPLQPLQTSNGLPILSEFQNNSLQAALNPPSGSLGSGEDLLDLTLSDMGWDFDFSTMDLETFFSIYPNGETPTG</sequence>
<dbReference type="InterPro" id="IPR003689">
    <property type="entry name" value="ZIP"/>
</dbReference>
<feature type="transmembrane region" description="Helical" evidence="9">
    <location>
        <begin position="222"/>
        <end position="244"/>
    </location>
</feature>
<dbReference type="GO" id="GO:0046873">
    <property type="term" value="F:metal ion transmembrane transporter activity"/>
    <property type="evidence" value="ECO:0007669"/>
    <property type="project" value="InterPro"/>
</dbReference>
<dbReference type="InterPro" id="IPR051127">
    <property type="entry name" value="Fungal_SecMet_Regulators"/>
</dbReference>
<dbReference type="eggNOG" id="ENOG502RNV0">
    <property type="taxonomic scope" value="Eukaryota"/>
</dbReference>
<keyword evidence="3 9" id="KW-1133">Transmembrane helix</keyword>
<evidence type="ECO:0000313" key="11">
    <source>
        <dbReference type="EMBL" id="OOO09701.1"/>
    </source>
</evidence>
<feature type="transmembrane region" description="Helical" evidence="9">
    <location>
        <begin position="438"/>
        <end position="456"/>
    </location>
</feature>
<evidence type="ECO:0000256" key="4">
    <source>
        <dbReference type="ARBA" id="ARBA00023015"/>
    </source>
</evidence>
<dbReference type="GO" id="GO:0008270">
    <property type="term" value="F:zinc ion binding"/>
    <property type="evidence" value="ECO:0007669"/>
    <property type="project" value="InterPro"/>
</dbReference>
<evidence type="ECO:0000313" key="12">
    <source>
        <dbReference type="Proteomes" id="UP000190312"/>
    </source>
</evidence>
<dbReference type="Pfam" id="PF02535">
    <property type="entry name" value="Zip"/>
    <property type="match status" value="1"/>
</dbReference>
<dbReference type="InterPro" id="IPR007219">
    <property type="entry name" value="XnlR_reg_dom"/>
</dbReference>
<dbReference type="SMART" id="SM00906">
    <property type="entry name" value="Fungal_trans"/>
    <property type="match status" value="1"/>
</dbReference>
<dbReference type="VEuPathDB" id="FungiDB:AO090003001379"/>
<dbReference type="AlphaFoldDB" id="A0A1S9DKX5"/>
<dbReference type="PANTHER" id="PTHR47424">
    <property type="entry name" value="REGULATORY PROTEIN GAL4"/>
    <property type="match status" value="1"/>
</dbReference>
<feature type="region of interest" description="Disordered" evidence="8">
    <location>
        <begin position="574"/>
        <end position="600"/>
    </location>
</feature>
<name>A0A1S9DKX5_ASPOZ</name>
<feature type="transmembrane region" description="Helical" evidence="9">
    <location>
        <begin position="264"/>
        <end position="282"/>
    </location>
</feature>
<keyword evidence="2 9" id="KW-0812">Transmembrane</keyword>
<feature type="region of interest" description="Disordered" evidence="8">
    <location>
        <begin position="37"/>
        <end position="56"/>
    </location>
</feature>
<feature type="transmembrane region" description="Helical" evidence="9">
    <location>
        <begin position="120"/>
        <end position="139"/>
    </location>
</feature>
<dbReference type="PANTHER" id="PTHR47424:SF15">
    <property type="entry name" value="ZN(II)2CYS6 TRANSCRIPTION FACTOR (EUROFUNG)"/>
    <property type="match status" value="1"/>
</dbReference>
<evidence type="ECO:0000256" key="7">
    <source>
        <dbReference type="ARBA" id="ARBA00023242"/>
    </source>
</evidence>
<evidence type="ECO:0000256" key="8">
    <source>
        <dbReference type="SAM" id="MobiDB-lite"/>
    </source>
</evidence>
<evidence type="ECO:0000256" key="1">
    <source>
        <dbReference type="ARBA" id="ARBA00004141"/>
    </source>
</evidence>
<dbReference type="OrthoDB" id="2123952at2759"/>
<evidence type="ECO:0000256" key="9">
    <source>
        <dbReference type="SAM" id="Phobius"/>
    </source>
</evidence>
<comment type="caution">
    <text evidence="11">The sequence shown here is derived from an EMBL/GenBank/DDBJ whole genome shotgun (WGS) entry which is preliminary data.</text>
</comment>
<dbReference type="GO" id="GO:0000978">
    <property type="term" value="F:RNA polymerase II cis-regulatory region sequence-specific DNA binding"/>
    <property type="evidence" value="ECO:0007669"/>
    <property type="project" value="TreeGrafter"/>
</dbReference>
<keyword evidence="7" id="KW-0539">Nucleus</keyword>
<feature type="transmembrane region" description="Helical" evidence="9">
    <location>
        <begin position="477"/>
        <end position="497"/>
    </location>
</feature>
<evidence type="ECO:0000256" key="5">
    <source>
        <dbReference type="ARBA" id="ARBA00023136"/>
    </source>
</evidence>
<dbReference type="GO" id="GO:0016020">
    <property type="term" value="C:membrane"/>
    <property type="evidence" value="ECO:0007669"/>
    <property type="project" value="UniProtKB-SubCell"/>
</dbReference>
<feature type="compositionally biased region" description="Basic and acidic residues" evidence="8">
    <location>
        <begin position="379"/>
        <end position="398"/>
    </location>
</feature>
<feature type="compositionally biased region" description="Polar residues" evidence="8">
    <location>
        <begin position="591"/>
        <end position="600"/>
    </location>
</feature>
<evidence type="ECO:0000259" key="10">
    <source>
        <dbReference type="SMART" id="SM00906"/>
    </source>
</evidence>
<evidence type="ECO:0000256" key="2">
    <source>
        <dbReference type="ARBA" id="ARBA00022692"/>
    </source>
</evidence>
<feature type="region of interest" description="Disordered" evidence="8">
    <location>
        <begin position="377"/>
        <end position="398"/>
    </location>
</feature>
<feature type="region of interest" description="Disordered" evidence="8">
    <location>
        <begin position="70"/>
        <end position="93"/>
    </location>
</feature>
<gene>
    <name evidence="11" type="ORF">OAory_01055090</name>
</gene>
<evidence type="ECO:0000256" key="6">
    <source>
        <dbReference type="ARBA" id="ARBA00023163"/>
    </source>
</evidence>
<dbReference type="Pfam" id="PF04082">
    <property type="entry name" value="Fungal_trans"/>
    <property type="match status" value="1"/>
</dbReference>
<evidence type="ECO:0000256" key="3">
    <source>
        <dbReference type="ARBA" id="ARBA00022989"/>
    </source>
</evidence>
<feature type="domain" description="Xylanolytic transcriptional activator regulatory" evidence="10">
    <location>
        <begin position="795"/>
        <end position="869"/>
    </location>
</feature>